<evidence type="ECO:0000313" key="2">
    <source>
        <dbReference type="EMBL" id="AGT99251.1"/>
    </source>
</evidence>
<dbReference type="GeneID" id="16747446"/>
<dbReference type="KEGG" id="vg:16747446"/>
<organism evidence="2 3">
    <name type="scientific">Suid betaherpesvirus 2</name>
    <dbReference type="NCBI Taxonomy" id="1608255"/>
    <lineage>
        <taxon>Viruses</taxon>
        <taxon>Duplodnaviria</taxon>
        <taxon>Heunggongvirae</taxon>
        <taxon>Peploviricota</taxon>
        <taxon>Herviviricetes</taxon>
        <taxon>Herpesvirales</taxon>
        <taxon>Orthoherpesviridae</taxon>
        <taxon>Betaherpesvirinae</taxon>
        <taxon>Roseolovirus</taxon>
        <taxon>Roseolovirus suidbeta2</taxon>
    </lineage>
</organism>
<dbReference type="Proteomes" id="UP000243849">
    <property type="component" value="Segment"/>
</dbReference>
<reference evidence="2 3" key="1">
    <citation type="submission" date="2013-05" db="EMBL/GenBank/DDBJ databases">
        <title>Genome organization and molecular characterization of porcine cytomegalovirus.</title>
        <authorList>
            <person name="Gu W."/>
            <person name="Zhou L."/>
            <person name="Ge X."/>
            <person name="Guo X."/>
            <person name="Yang H."/>
        </authorList>
    </citation>
    <scope>NUCLEOTIDE SEQUENCE [LARGE SCALE GENOMIC DNA]</scope>
    <source>
        <strain evidence="2 3">BJ09</strain>
    </source>
</reference>
<dbReference type="OrthoDB" id="6311at10239"/>
<evidence type="ECO:0000256" key="1">
    <source>
        <dbReference type="ARBA" id="ARBA00007827"/>
    </source>
</evidence>
<dbReference type="EMBL" id="KF017583">
    <property type="protein sequence ID" value="AGT99251.1"/>
    <property type="molecule type" value="Genomic_DNA"/>
</dbReference>
<keyword evidence="3" id="KW-1185">Reference proteome</keyword>
<accession>U3GPL2</accession>
<dbReference type="InterPro" id="IPR007616">
    <property type="entry name" value="Herpes_U59/UL88"/>
</dbReference>
<proteinExistence type="inferred from homology"/>
<name>U3GPL2_9BETA</name>
<comment type="similarity">
    <text evidence="1">Belongs to the herpesviridae U59/UL88 family.</text>
</comment>
<protein>
    <submittedName>
        <fullName evidence="2">Tegument protein</fullName>
    </submittedName>
</protein>
<dbReference type="RefSeq" id="YP_008492996.1">
    <property type="nucleotide sequence ID" value="NC_022233.1"/>
</dbReference>
<gene>
    <name evidence="2" type="primary">U59</name>
</gene>
<sequence>MAVFKSAHWQDAGLCLEGGSIIAHELRCEAIARHMKLDSDVVMIPDLSVHVSGRCNRRVCGFSVYWNTNSAIVYAMTGIVYCYKIYIECGQPLAEDVHEIYTKPKIFLMRDSSRSTELRWNDNIQVRVVQTSAHLSKFMITDEGEFGVLEKYMECSETELFRKTVSSIYVCVTQNVCMVSERELSTMEKVNRLASEKKLLLFDGSRVENFFLSEVCVLQLGGESRISDVLGSVKVREHLSDLRFTGHRVCMMNAYKLAMVLNSVYENKHALPVVDAIDRDAYRGVAERYFRNFIDVNNATIDFAAKLLRNFNETFSIQSICEECPFEARSEVSKSNMTMLLSA</sequence>
<evidence type="ECO:0000313" key="3">
    <source>
        <dbReference type="Proteomes" id="UP000243849"/>
    </source>
</evidence>
<dbReference type="Pfam" id="PF04529">
    <property type="entry name" value="Herpes_U59"/>
    <property type="match status" value="1"/>
</dbReference>